<evidence type="ECO:0000313" key="3">
    <source>
        <dbReference type="Proteomes" id="UP001472677"/>
    </source>
</evidence>
<organism evidence="2 3">
    <name type="scientific">Hibiscus sabdariffa</name>
    <name type="common">roselle</name>
    <dbReference type="NCBI Taxonomy" id="183260"/>
    <lineage>
        <taxon>Eukaryota</taxon>
        <taxon>Viridiplantae</taxon>
        <taxon>Streptophyta</taxon>
        <taxon>Embryophyta</taxon>
        <taxon>Tracheophyta</taxon>
        <taxon>Spermatophyta</taxon>
        <taxon>Magnoliopsida</taxon>
        <taxon>eudicotyledons</taxon>
        <taxon>Gunneridae</taxon>
        <taxon>Pentapetalae</taxon>
        <taxon>rosids</taxon>
        <taxon>malvids</taxon>
        <taxon>Malvales</taxon>
        <taxon>Malvaceae</taxon>
        <taxon>Malvoideae</taxon>
        <taxon>Hibiscus</taxon>
    </lineage>
</organism>
<dbReference type="Pfam" id="PF01255">
    <property type="entry name" value="Prenyltransf"/>
    <property type="match status" value="1"/>
</dbReference>
<gene>
    <name evidence="2" type="ORF">V6N12_058863</name>
</gene>
<dbReference type="PANTHER" id="PTHR10291">
    <property type="entry name" value="DEHYDRODOLICHYL DIPHOSPHATE SYNTHASE FAMILY MEMBER"/>
    <property type="match status" value="1"/>
</dbReference>
<accession>A0ABR2ETE1</accession>
<dbReference type="Proteomes" id="UP001472677">
    <property type="component" value="Unassembled WGS sequence"/>
</dbReference>
<dbReference type="Gene3D" id="3.40.1180.10">
    <property type="entry name" value="Decaprenyl diphosphate synthase-like"/>
    <property type="match status" value="1"/>
</dbReference>
<sequence>MSMLKYCHESGVPCATVYAFSIDNYKRSPEEVQSLMDLMLEKIEEVLKEDSIVSRYGIVFSGNLKLLSESVRLAADRARLATAKNSKAILSVCVAYTSTNEILHAVQESCEEKWDEITILNSSGAGYGLISLGGSEQDEMDPLIKLTDIEKHMYMAVAPDPDIIISTSGETRLEQFSFMAERKLLFILAFSTLAGDWFPSLPVGHIEFSENSFLLGQEKEAVIRSSQALMLIA</sequence>
<name>A0ABR2ETE1_9ROSI</name>
<dbReference type="InterPro" id="IPR001441">
    <property type="entry name" value="UPP_synth-like"/>
</dbReference>
<comment type="caution">
    <text evidence="2">The sequence shown here is derived from an EMBL/GenBank/DDBJ whole genome shotgun (WGS) entry which is preliminary data.</text>
</comment>
<dbReference type="SUPFAM" id="SSF64005">
    <property type="entry name" value="Undecaprenyl diphosphate synthase"/>
    <property type="match status" value="1"/>
</dbReference>
<proteinExistence type="predicted"/>
<keyword evidence="1" id="KW-0808">Transferase</keyword>
<protein>
    <submittedName>
        <fullName evidence="2">Uncharacterized protein</fullName>
    </submittedName>
</protein>
<dbReference type="EMBL" id="JBBPBM010000010">
    <property type="protein sequence ID" value="KAK8565297.1"/>
    <property type="molecule type" value="Genomic_DNA"/>
</dbReference>
<evidence type="ECO:0000256" key="1">
    <source>
        <dbReference type="ARBA" id="ARBA00022679"/>
    </source>
</evidence>
<dbReference type="PANTHER" id="PTHR10291:SF18">
    <property type="entry name" value="DEHYDRODOLICHYL DIPHOSPHATE SYNTHASE CPT3"/>
    <property type="match status" value="1"/>
</dbReference>
<evidence type="ECO:0000313" key="2">
    <source>
        <dbReference type="EMBL" id="KAK8565297.1"/>
    </source>
</evidence>
<dbReference type="InterPro" id="IPR036424">
    <property type="entry name" value="UPP_synth-like_sf"/>
</dbReference>
<keyword evidence="3" id="KW-1185">Reference proteome</keyword>
<reference evidence="2 3" key="1">
    <citation type="journal article" date="2024" name="G3 (Bethesda)">
        <title>Genome assembly of Hibiscus sabdariffa L. provides insights into metabolisms of medicinal natural products.</title>
        <authorList>
            <person name="Kim T."/>
        </authorList>
    </citation>
    <scope>NUCLEOTIDE SEQUENCE [LARGE SCALE GENOMIC DNA]</scope>
    <source>
        <strain evidence="2">TK-2024</strain>
        <tissue evidence="2">Old leaves</tissue>
    </source>
</reference>